<feature type="repeat" description="ANK" evidence="3">
    <location>
        <begin position="328"/>
        <end position="360"/>
    </location>
</feature>
<dbReference type="PROSITE" id="PS50297">
    <property type="entry name" value="ANK_REP_REGION"/>
    <property type="match status" value="4"/>
</dbReference>
<dbReference type="Gene3D" id="1.25.40.20">
    <property type="entry name" value="Ankyrin repeat-containing domain"/>
    <property type="match status" value="3"/>
</dbReference>
<dbReference type="PANTHER" id="PTHR24123">
    <property type="entry name" value="ANKYRIN REPEAT-CONTAINING"/>
    <property type="match status" value="1"/>
</dbReference>
<dbReference type="PANTHER" id="PTHR24123:SF33">
    <property type="entry name" value="PROTEIN HOS4"/>
    <property type="match status" value="1"/>
</dbReference>
<feature type="repeat" description="ANK" evidence="3">
    <location>
        <begin position="437"/>
        <end position="470"/>
    </location>
</feature>
<dbReference type="InterPro" id="IPR036770">
    <property type="entry name" value="Ankyrin_rpt-contain_sf"/>
</dbReference>
<organism evidence="5 6">
    <name type="scientific">Riemerella anatipestifer</name>
    <name type="common">Moraxella anatipestifer</name>
    <dbReference type="NCBI Taxonomy" id="34085"/>
    <lineage>
        <taxon>Bacteria</taxon>
        <taxon>Pseudomonadati</taxon>
        <taxon>Bacteroidota</taxon>
        <taxon>Flavobacteriia</taxon>
        <taxon>Flavobacteriales</taxon>
        <taxon>Weeksellaceae</taxon>
        <taxon>Riemerella</taxon>
    </lineage>
</organism>
<dbReference type="Pfam" id="PF12796">
    <property type="entry name" value="Ank_2"/>
    <property type="match status" value="3"/>
</dbReference>
<dbReference type="SUPFAM" id="SSF48403">
    <property type="entry name" value="Ankyrin repeat"/>
    <property type="match status" value="2"/>
</dbReference>
<dbReference type="PROSITE" id="PS50088">
    <property type="entry name" value="ANK_REPEAT"/>
    <property type="match status" value="7"/>
</dbReference>
<dbReference type="PRINTS" id="PR01415">
    <property type="entry name" value="ANKYRIN"/>
</dbReference>
<proteinExistence type="predicted"/>
<dbReference type="AlphaFoldDB" id="A0A1S7DTV8"/>
<dbReference type="InterPro" id="IPR002110">
    <property type="entry name" value="Ankyrin_rpt"/>
</dbReference>
<dbReference type="EMBL" id="CP011859">
    <property type="protein sequence ID" value="AQY22537.1"/>
    <property type="molecule type" value="Genomic_DNA"/>
</dbReference>
<feature type="repeat" description="ANK" evidence="3">
    <location>
        <begin position="259"/>
        <end position="293"/>
    </location>
</feature>
<sequence length="496" mass="55054">MKIKKFLALGLGLIFSNAIAQNTLLERNFWENKPQLETVKAEIKKGNNPAEANPANFDATTLAILQNAPIEVIKYLIDLEGNGITKSTHDSRTYLHWAAFKGNAELTEWLLKKGASVQHTDSRGNTPLAYATLGGLKDTQIYDLFLNHGVNIRQKYKDGAEIFHYAISNDDENLTITNYFLSKGVPLEVKDNLGRNIADYASKGQNLNLLKKLIEKGIKPSSEALLFAARGSKKWQEVTPFFNFLINDLKISINTTDAEGNNALHHALSGRGINDDMVQFLIEQGTSYEQANQEGETPLMKAIQRNKTNLVQLMLSKGVDKINATNKKGISALSFGVQYASPELVETLIKKGADINTTDQKGNHLGLYLVESYNKRDKNALESIISKIKILTDKGVDLTKPQEDGNTLAHLVVQKQEPKLLAVMKPYIKDINAKNNEGLTALHLSAMISKDLEMIKLLLENGSDKSLKTSLDETAYDLAIENEILGKNKSELEFLK</sequence>
<evidence type="ECO:0000256" key="4">
    <source>
        <dbReference type="SAM" id="SignalP"/>
    </source>
</evidence>
<name>A0A1S7DTV8_RIEAN</name>
<dbReference type="SMART" id="SM00248">
    <property type="entry name" value="ANK"/>
    <property type="match status" value="9"/>
</dbReference>
<evidence type="ECO:0000256" key="2">
    <source>
        <dbReference type="ARBA" id="ARBA00023043"/>
    </source>
</evidence>
<reference evidence="5 6" key="1">
    <citation type="submission" date="2015-06" db="EMBL/GenBank/DDBJ databases">
        <title>R. anatipestifer strain HXb2 is the most virulent strain so far, and the genome sequence would help us uncover the pathogenesis.</title>
        <authorList>
            <person name="Hu Q."/>
            <person name="Qi J."/>
            <person name="Bo H."/>
            <person name="Liu G."/>
            <person name="Tao M."/>
            <person name="Ding Y."/>
            <person name="Xue Y."/>
        </authorList>
    </citation>
    <scope>NUCLEOTIDE SEQUENCE [LARGE SCALE GENOMIC DNA]</scope>
    <source>
        <strain evidence="5 6">HXb2</strain>
    </source>
</reference>
<evidence type="ECO:0000256" key="3">
    <source>
        <dbReference type="PROSITE-ProRule" id="PRU00023"/>
    </source>
</evidence>
<feature type="repeat" description="ANK" evidence="3">
    <location>
        <begin position="158"/>
        <end position="192"/>
    </location>
</feature>
<feature type="repeat" description="ANK" evidence="3">
    <location>
        <begin position="294"/>
        <end position="320"/>
    </location>
</feature>
<keyword evidence="5" id="KW-0808">Transferase</keyword>
<protein>
    <submittedName>
        <fullName evidence="5">Phosphocholine transferase AnkX</fullName>
    </submittedName>
</protein>
<evidence type="ECO:0000313" key="6">
    <source>
        <dbReference type="Proteomes" id="UP000189883"/>
    </source>
</evidence>
<accession>A0A1S7DTV8</accession>
<keyword evidence="4" id="KW-0732">Signal</keyword>
<gene>
    <name evidence="5" type="primary">ankX</name>
    <name evidence="5" type="ORF">AB406_1593</name>
</gene>
<dbReference type="GO" id="GO:0016740">
    <property type="term" value="F:transferase activity"/>
    <property type="evidence" value="ECO:0007669"/>
    <property type="project" value="UniProtKB-KW"/>
</dbReference>
<feature type="repeat" description="ANK" evidence="3">
    <location>
        <begin position="90"/>
        <end position="122"/>
    </location>
</feature>
<keyword evidence="1" id="KW-0677">Repeat</keyword>
<evidence type="ECO:0000313" key="5">
    <source>
        <dbReference type="EMBL" id="AQY22537.1"/>
    </source>
</evidence>
<feature type="chain" id="PRO_5013386179" evidence="4">
    <location>
        <begin position="21"/>
        <end position="496"/>
    </location>
</feature>
<dbReference type="InterPro" id="IPR051165">
    <property type="entry name" value="Multifunctional_ANK_Repeat"/>
</dbReference>
<keyword evidence="2 3" id="KW-0040">ANK repeat</keyword>
<feature type="repeat" description="ANK" evidence="3">
    <location>
        <begin position="123"/>
        <end position="157"/>
    </location>
</feature>
<dbReference type="Proteomes" id="UP000189883">
    <property type="component" value="Chromosome"/>
</dbReference>
<dbReference type="RefSeq" id="WP_079207719.1">
    <property type="nucleotide sequence ID" value="NZ_CP011859.1"/>
</dbReference>
<feature type="signal peptide" evidence="4">
    <location>
        <begin position="1"/>
        <end position="20"/>
    </location>
</feature>
<evidence type="ECO:0000256" key="1">
    <source>
        <dbReference type="ARBA" id="ARBA00022737"/>
    </source>
</evidence>